<dbReference type="InterPro" id="IPR036156">
    <property type="entry name" value="Beta-gal/glucu_dom_sf"/>
</dbReference>
<evidence type="ECO:0000259" key="6">
    <source>
        <dbReference type="Pfam" id="PF02837"/>
    </source>
</evidence>
<keyword evidence="3" id="KW-0326">Glycosidase</keyword>
<sequence length="938" mass="104372">MKKRYSTIFSALLALGMTACGTTNDTPSPQSLSLAGEWQVKLDPQNVGNSENWAQQAINGQSIALPATLDDAQIGTKNTRKPAINNYVLSHLTREYEYIGVAWYQKEVTIPQEWQGESIELELERVIWESEVFVDGKSVGKQDSLIAPHHFDLTQYLTPGSHTITVRIDNGDQHPEINITSDKYPLESSQQMAHAYTNHTQIKWNGMLGDIELTANSQNTPDNLQVYPSLADNTITVSFAQKTPAAGAVAYTITKADGSVVAKGTADAKTAEGKVTFTIAKPEGVELWDEFNPNVYTLAVNPENSGSDVAVSATFGFREVSQANGDLLLNGQRIFLRGNLDAAIFPLTGHPPMDKEGWLEILKQAKAYGLNHFRFHSWAPPAAAFEAADEVGFYYQVELPHWSLIVGQDESATDFLRREGQRIIDEYGNHPSFIMMAMGNELEGDLNTLSSMVNDYKAQDGRHLYASTAFSFQKPQAQWPLAVDEYYITQWTEKGWVRGQGIFNTNSPSFDKDYTENAEYISVPLVSHEIGQYSVYPDMSEIPKYTGVLKPLNFMAIKQELEEKNLIDLADEFTYSSGKLAAILYKEEIERALKTPSFDGFQLLQLQDFPGQGTALVGLLNAFWGSKGVISAEEFREFNSELVPLIRYSKAVYENGETFDASIEVANFFKDLSKQKIHWSITDTAGTVVAQDDISNVDLTIGNNVELGTISYKLDVDQAEQMTVKVSLEGTDYKNTWSFWVYPQDVATESDAVVSTTSFAEAEAALKQGKTVFLNPDYNSLTGVDGRFVPVFWSPVHFPNQPSTMGLLMDPEHAALAQFPTASHTDWQWWDLAIKSKSVEVNEEQVTPIIRVIDNFVTNRHLANVVEAKVGNGKLVFSSIDLTNDLANRPAARQLKHSILEYMQSDAFAPSKTVELEALKALQTNEEKASFETNDIYN</sequence>
<keyword evidence="4" id="KW-0732">Signal</keyword>
<dbReference type="Pfam" id="PF00703">
    <property type="entry name" value="Glyco_hydro_2"/>
    <property type="match status" value="1"/>
</dbReference>
<dbReference type="PANTHER" id="PTHR42732:SF1">
    <property type="entry name" value="BETA-MANNOSIDASE"/>
    <property type="match status" value="1"/>
</dbReference>
<evidence type="ECO:0000256" key="3">
    <source>
        <dbReference type="ARBA" id="ARBA00023295"/>
    </source>
</evidence>
<dbReference type="Gene3D" id="2.60.120.260">
    <property type="entry name" value="Galactose-binding domain-like"/>
    <property type="match status" value="1"/>
</dbReference>
<dbReference type="Gene3D" id="3.20.20.80">
    <property type="entry name" value="Glycosidases"/>
    <property type="match status" value="1"/>
</dbReference>
<feature type="domain" description="Glycosyl hydrolases family 2 sugar binding" evidence="6">
    <location>
        <begin position="33"/>
        <end position="168"/>
    </location>
</feature>
<dbReference type="GO" id="GO:0004553">
    <property type="term" value="F:hydrolase activity, hydrolyzing O-glycosyl compounds"/>
    <property type="evidence" value="ECO:0007669"/>
    <property type="project" value="InterPro"/>
</dbReference>
<dbReference type="SUPFAM" id="SSF49785">
    <property type="entry name" value="Galactose-binding domain-like"/>
    <property type="match status" value="1"/>
</dbReference>
<protein>
    <recommendedName>
        <fullName evidence="9">Glycoside hydrolase family 2</fullName>
    </recommendedName>
</protein>
<evidence type="ECO:0008006" key="9">
    <source>
        <dbReference type="Google" id="ProtNLM"/>
    </source>
</evidence>
<dbReference type="InterPro" id="IPR008979">
    <property type="entry name" value="Galactose-bd-like_sf"/>
</dbReference>
<dbReference type="PANTHER" id="PTHR42732">
    <property type="entry name" value="BETA-GALACTOSIDASE"/>
    <property type="match status" value="1"/>
</dbReference>
<keyword evidence="2" id="KW-0378">Hydrolase</keyword>
<dbReference type="AlphaFoldDB" id="A0A1E8FHQ7"/>
<evidence type="ECO:0000256" key="4">
    <source>
        <dbReference type="SAM" id="SignalP"/>
    </source>
</evidence>
<dbReference type="InterPro" id="IPR051913">
    <property type="entry name" value="GH2_Domain-Containing"/>
</dbReference>
<dbReference type="InterPro" id="IPR006104">
    <property type="entry name" value="Glyco_hydro_2_N"/>
</dbReference>
<evidence type="ECO:0000256" key="1">
    <source>
        <dbReference type="ARBA" id="ARBA00007401"/>
    </source>
</evidence>
<dbReference type="EMBL" id="MJIC01000009">
    <property type="protein sequence ID" value="OFI35434.1"/>
    <property type="molecule type" value="Genomic_DNA"/>
</dbReference>
<dbReference type="InterPro" id="IPR017853">
    <property type="entry name" value="GH"/>
</dbReference>
<dbReference type="RefSeq" id="WP_070175178.1">
    <property type="nucleotide sequence ID" value="NZ_BMJR01000006.1"/>
</dbReference>
<dbReference type="PROSITE" id="PS51257">
    <property type="entry name" value="PROKAR_LIPOPROTEIN"/>
    <property type="match status" value="1"/>
</dbReference>
<comment type="caution">
    <text evidence="7">The sequence shown here is derived from an EMBL/GenBank/DDBJ whole genome shotgun (WGS) entry which is preliminary data.</text>
</comment>
<name>A0A1E8FHQ7_9ALTE</name>
<dbReference type="OrthoDB" id="9758603at2"/>
<gene>
    <name evidence="7" type="ORF">BFC17_11745</name>
</gene>
<dbReference type="InterPro" id="IPR013783">
    <property type="entry name" value="Ig-like_fold"/>
</dbReference>
<evidence type="ECO:0000313" key="8">
    <source>
        <dbReference type="Proteomes" id="UP000176037"/>
    </source>
</evidence>
<dbReference type="SUPFAM" id="SSF49303">
    <property type="entry name" value="beta-Galactosidase/glucuronidase domain"/>
    <property type="match status" value="1"/>
</dbReference>
<dbReference type="GO" id="GO:0005975">
    <property type="term" value="P:carbohydrate metabolic process"/>
    <property type="evidence" value="ECO:0007669"/>
    <property type="project" value="InterPro"/>
</dbReference>
<evidence type="ECO:0000256" key="2">
    <source>
        <dbReference type="ARBA" id="ARBA00022801"/>
    </source>
</evidence>
<organism evidence="7 8">
    <name type="scientific">Alteromonas lipolytica</name>
    <dbReference type="NCBI Taxonomy" id="1856405"/>
    <lineage>
        <taxon>Bacteria</taxon>
        <taxon>Pseudomonadati</taxon>
        <taxon>Pseudomonadota</taxon>
        <taxon>Gammaproteobacteria</taxon>
        <taxon>Alteromonadales</taxon>
        <taxon>Alteromonadaceae</taxon>
        <taxon>Alteromonas/Salinimonas group</taxon>
        <taxon>Alteromonas</taxon>
    </lineage>
</organism>
<dbReference type="InterPro" id="IPR006102">
    <property type="entry name" value="Ig-like_GH2"/>
</dbReference>
<keyword evidence="8" id="KW-1185">Reference proteome</keyword>
<accession>A0A1E8FHQ7</accession>
<reference evidence="7 8" key="1">
    <citation type="submission" date="2016-09" db="EMBL/GenBank/DDBJ databases">
        <title>Alteromonas lipolytica, a new species isolated from sea water.</title>
        <authorList>
            <person name="Wu Y.-H."/>
            <person name="Cheng H."/>
            <person name="Xu X.-W."/>
        </authorList>
    </citation>
    <scope>NUCLEOTIDE SEQUENCE [LARGE SCALE GENOMIC DNA]</scope>
    <source>
        <strain evidence="7 8">JW12</strain>
    </source>
</reference>
<dbReference type="STRING" id="1856405.BFC17_11745"/>
<evidence type="ECO:0000313" key="7">
    <source>
        <dbReference type="EMBL" id="OFI35434.1"/>
    </source>
</evidence>
<dbReference type="Gene3D" id="2.60.40.10">
    <property type="entry name" value="Immunoglobulins"/>
    <property type="match status" value="1"/>
</dbReference>
<dbReference type="SUPFAM" id="SSF51445">
    <property type="entry name" value="(Trans)glycosidases"/>
    <property type="match status" value="1"/>
</dbReference>
<feature type="signal peptide" evidence="4">
    <location>
        <begin position="1"/>
        <end position="21"/>
    </location>
</feature>
<dbReference type="Proteomes" id="UP000176037">
    <property type="component" value="Unassembled WGS sequence"/>
</dbReference>
<feature type="chain" id="PRO_5009214419" description="Glycoside hydrolase family 2" evidence="4">
    <location>
        <begin position="22"/>
        <end position="938"/>
    </location>
</feature>
<feature type="domain" description="Glycoside hydrolase family 2 immunoglobulin-like beta-sandwich" evidence="5">
    <location>
        <begin position="223"/>
        <end position="318"/>
    </location>
</feature>
<proteinExistence type="inferred from homology"/>
<comment type="similarity">
    <text evidence="1">Belongs to the glycosyl hydrolase 2 family.</text>
</comment>
<dbReference type="Pfam" id="PF02837">
    <property type="entry name" value="Glyco_hydro_2_N"/>
    <property type="match status" value="1"/>
</dbReference>
<evidence type="ECO:0000259" key="5">
    <source>
        <dbReference type="Pfam" id="PF00703"/>
    </source>
</evidence>